<reference evidence="2" key="1">
    <citation type="submission" date="2013-09" db="EMBL/GenBank/DDBJ databases">
        <title>Corchorus olitorius genome sequencing.</title>
        <authorList>
            <person name="Alam M."/>
            <person name="Haque M.S."/>
            <person name="Islam M.S."/>
            <person name="Emdad E.M."/>
            <person name="Islam M.M."/>
            <person name="Ahmed B."/>
            <person name="Halim A."/>
            <person name="Hossen Q.M.M."/>
            <person name="Hossain M.Z."/>
            <person name="Ahmed R."/>
            <person name="Khan M.M."/>
            <person name="Islam R."/>
            <person name="Rashid M.M."/>
            <person name="Khan S.A."/>
            <person name="Rahman M.S."/>
            <person name="Alam M."/>
            <person name="Yahiya A.S."/>
            <person name="Khan M.S."/>
            <person name="Azam M.S."/>
            <person name="Haque T."/>
            <person name="Lashkar M.Z.H."/>
            <person name="Akhand A.I."/>
            <person name="Morshed G."/>
            <person name="Roy S."/>
            <person name="Uddin K.S."/>
            <person name="Rabeya T."/>
            <person name="Hossain A.S."/>
            <person name="Chowdhury A."/>
            <person name="Snigdha A.R."/>
            <person name="Mortoza M.S."/>
            <person name="Matin S.A."/>
            <person name="Hoque S.M.E."/>
            <person name="Islam M.K."/>
            <person name="Roy D.K."/>
            <person name="Haider R."/>
            <person name="Moosa M.M."/>
            <person name="Elias S.M."/>
            <person name="Hasan A.M."/>
            <person name="Jahan S."/>
            <person name="Shafiuddin M."/>
            <person name="Mahmood N."/>
            <person name="Shommy N.S."/>
        </authorList>
    </citation>
    <scope>NUCLEOTIDE SEQUENCE [LARGE SCALE GENOMIC DNA]</scope>
    <source>
        <strain evidence="2">cv. O-4</strain>
    </source>
</reference>
<protein>
    <submittedName>
        <fullName evidence="1">Uncharacterized protein</fullName>
    </submittedName>
</protein>
<comment type="caution">
    <text evidence="1">The sequence shown here is derived from an EMBL/GenBank/DDBJ whole genome shotgun (WGS) entry which is preliminary data.</text>
</comment>
<accession>A0A1R3JYK6</accession>
<dbReference type="AlphaFoldDB" id="A0A1R3JYK6"/>
<sequence>MAARLAFRRAGIRRTRVSILAKLGQDRTLQAAVTN</sequence>
<evidence type="ECO:0000313" key="1">
    <source>
        <dbReference type="EMBL" id="OMO99914.1"/>
    </source>
</evidence>
<proteinExistence type="predicted"/>
<dbReference type="Proteomes" id="UP000187203">
    <property type="component" value="Unassembled WGS sequence"/>
</dbReference>
<dbReference type="EMBL" id="AWUE01015023">
    <property type="protein sequence ID" value="OMO99914.1"/>
    <property type="molecule type" value="Genomic_DNA"/>
</dbReference>
<evidence type="ECO:0000313" key="2">
    <source>
        <dbReference type="Proteomes" id="UP000187203"/>
    </source>
</evidence>
<gene>
    <name evidence="1" type="ORF">COLO4_13024</name>
</gene>
<organism evidence="1 2">
    <name type="scientific">Corchorus olitorius</name>
    <dbReference type="NCBI Taxonomy" id="93759"/>
    <lineage>
        <taxon>Eukaryota</taxon>
        <taxon>Viridiplantae</taxon>
        <taxon>Streptophyta</taxon>
        <taxon>Embryophyta</taxon>
        <taxon>Tracheophyta</taxon>
        <taxon>Spermatophyta</taxon>
        <taxon>Magnoliopsida</taxon>
        <taxon>eudicotyledons</taxon>
        <taxon>Gunneridae</taxon>
        <taxon>Pentapetalae</taxon>
        <taxon>rosids</taxon>
        <taxon>malvids</taxon>
        <taxon>Malvales</taxon>
        <taxon>Malvaceae</taxon>
        <taxon>Grewioideae</taxon>
        <taxon>Apeibeae</taxon>
        <taxon>Corchorus</taxon>
    </lineage>
</organism>
<name>A0A1R3JYK6_9ROSI</name>
<keyword evidence="2" id="KW-1185">Reference proteome</keyword>